<dbReference type="EMBL" id="PVBQ01000006">
    <property type="protein sequence ID" value="PRD47658.1"/>
    <property type="molecule type" value="Genomic_DNA"/>
</dbReference>
<dbReference type="NCBIfam" id="TIGR04057">
    <property type="entry name" value="SusC_RagA_signa"/>
    <property type="match status" value="1"/>
</dbReference>
<dbReference type="PROSITE" id="PS52016">
    <property type="entry name" value="TONB_DEPENDENT_REC_3"/>
    <property type="match status" value="1"/>
</dbReference>
<evidence type="ECO:0000256" key="5">
    <source>
        <dbReference type="ARBA" id="ARBA00022729"/>
    </source>
</evidence>
<dbReference type="SUPFAM" id="SSF56935">
    <property type="entry name" value="Porins"/>
    <property type="match status" value="1"/>
</dbReference>
<evidence type="ECO:0000256" key="8">
    <source>
        <dbReference type="PROSITE-ProRule" id="PRU01360"/>
    </source>
</evidence>
<name>A0A2S9J4E1_9SPHI</name>
<dbReference type="PANTHER" id="PTHR30069:SF29">
    <property type="entry name" value="HEMOGLOBIN AND HEMOGLOBIN-HAPTOGLOBIN-BINDING PROTEIN 1-RELATED"/>
    <property type="match status" value="1"/>
</dbReference>
<feature type="domain" description="TonB-dependent receptor plug" evidence="9">
    <location>
        <begin position="221"/>
        <end position="322"/>
    </location>
</feature>
<keyword evidence="4 8" id="KW-0812">Transmembrane</keyword>
<keyword evidence="11" id="KW-1185">Reference proteome</keyword>
<dbReference type="Pfam" id="PF07715">
    <property type="entry name" value="Plug"/>
    <property type="match status" value="1"/>
</dbReference>
<evidence type="ECO:0000256" key="7">
    <source>
        <dbReference type="ARBA" id="ARBA00023237"/>
    </source>
</evidence>
<evidence type="ECO:0000256" key="4">
    <source>
        <dbReference type="ARBA" id="ARBA00022692"/>
    </source>
</evidence>
<dbReference type="SUPFAM" id="SSF49464">
    <property type="entry name" value="Carboxypeptidase regulatory domain-like"/>
    <property type="match status" value="1"/>
</dbReference>
<evidence type="ECO:0000256" key="2">
    <source>
        <dbReference type="ARBA" id="ARBA00022448"/>
    </source>
</evidence>
<evidence type="ECO:0000313" key="11">
    <source>
        <dbReference type="Proteomes" id="UP000239711"/>
    </source>
</evidence>
<keyword evidence="7 8" id="KW-0998">Cell outer membrane</keyword>
<dbReference type="InterPro" id="IPR023997">
    <property type="entry name" value="TonB-dep_OMP_SusC/RagA_CS"/>
</dbReference>
<reference evidence="10 11" key="1">
    <citation type="submission" date="2018-02" db="EMBL/GenBank/DDBJ databases">
        <title>The draft genome of Sphingobacterium sp. 5JN-11.</title>
        <authorList>
            <person name="Liu L."/>
            <person name="Li L."/>
            <person name="Liang L."/>
            <person name="Zhang X."/>
            <person name="Wang T."/>
        </authorList>
    </citation>
    <scope>NUCLEOTIDE SEQUENCE [LARGE SCALE GENOMIC DNA]</scope>
    <source>
        <strain evidence="10 11">5JN-11</strain>
    </source>
</reference>
<comment type="subcellular location">
    <subcellularLocation>
        <location evidence="1 8">Cell outer membrane</location>
        <topology evidence="1 8">Multi-pass membrane protein</topology>
    </subcellularLocation>
</comment>
<keyword evidence="5" id="KW-0732">Signal</keyword>
<accession>A0A2S9J4E1</accession>
<dbReference type="AlphaFoldDB" id="A0A2S9J4E1"/>
<evidence type="ECO:0000256" key="6">
    <source>
        <dbReference type="ARBA" id="ARBA00023136"/>
    </source>
</evidence>
<keyword evidence="6 8" id="KW-0472">Membrane</keyword>
<dbReference type="InterPro" id="IPR036942">
    <property type="entry name" value="Beta-barrel_TonB_sf"/>
</dbReference>
<evidence type="ECO:0000313" key="10">
    <source>
        <dbReference type="EMBL" id="PRD47658.1"/>
    </source>
</evidence>
<dbReference type="InterPro" id="IPR023996">
    <property type="entry name" value="TonB-dep_OMP_SusC/RagA"/>
</dbReference>
<proteinExistence type="inferred from homology"/>
<protein>
    <submittedName>
        <fullName evidence="10">SusC/RagA family TonB-linked outer membrane protein</fullName>
    </submittedName>
</protein>
<dbReference type="OrthoDB" id="9768177at2"/>
<evidence type="ECO:0000259" key="9">
    <source>
        <dbReference type="Pfam" id="PF07715"/>
    </source>
</evidence>
<keyword evidence="2 8" id="KW-0813">Transport</keyword>
<dbReference type="InterPro" id="IPR012910">
    <property type="entry name" value="Plug_dom"/>
</dbReference>
<dbReference type="InterPro" id="IPR039426">
    <property type="entry name" value="TonB-dep_rcpt-like"/>
</dbReference>
<evidence type="ECO:0000256" key="3">
    <source>
        <dbReference type="ARBA" id="ARBA00022452"/>
    </source>
</evidence>
<dbReference type="Gene3D" id="2.60.40.1120">
    <property type="entry name" value="Carboxypeptidase-like, regulatory domain"/>
    <property type="match status" value="1"/>
</dbReference>
<comment type="caution">
    <text evidence="10">The sequence shown here is derived from an EMBL/GenBank/DDBJ whole genome shotgun (WGS) entry which is preliminary data.</text>
</comment>
<dbReference type="NCBIfam" id="TIGR04056">
    <property type="entry name" value="OMP_RagA_SusC"/>
    <property type="match status" value="1"/>
</dbReference>
<organism evidence="10 11">
    <name type="scientific">Sphingobacterium haloxyli</name>
    <dbReference type="NCBI Taxonomy" id="2100533"/>
    <lineage>
        <taxon>Bacteria</taxon>
        <taxon>Pseudomonadati</taxon>
        <taxon>Bacteroidota</taxon>
        <taxon>Sphingobacteriia</taxon>
        <taxon>Sphingobacteriales</taxon>
        <taxon>Sphingobacteriaceae</taxon>
        <taxon>Sphingobacterium</taxon>
    </lineage>
</organism>
<gene>
    <name evidence="10" type="ORF">C5745_10145</name>
</gene>
<dbReference type="PANTHER" id="PTHR30069">
    <property type="entry name" value="TONB-DEPENDENT OUTER MEMBRANE RECEPTOR"/>
    <property type="match status" value="1"/>
</dbReference>
<dbReference type="Pfam" id="PF13715">
    <property type="entry name" value="CarbopepD_reg_2"/>
    <property type="match status" value="1"/>
</dbReference>
<dbReference type="InterPro" id="IPR037066">
    <property type="entry name" value="Plug_dom_sf"/>
</dbReference>
<evidence type="ECO:0000256" key="1">
    <source>
        <dbReference type="ARBA" id="ARBA00004571"/>
    </source>
</evidence>
<dbReference type="GO" id="GO:0015344">
    <property type="term" value="F:siderophore uptake transmembrane transporter activity"/>
    <property type="evidence" value="ECO:0007669"/>
    <property type="project" value="TreeGrafter"/>
</dbReference>
<comment type="similarity">
    <text evidence="8">Belongs to the TonB-dependent receptor family.</text>
</comment>
<dbReference type="Gene3D" id="2.40.170.20">
    <property type="entry name" value="TonB-dependent receptor, beta-barrel domain"/>
    <property type="match status" value="1"/>
</dbReference>
<keyword evidence="3 8" id="KW-1134">Transmembrane beta strand</keyword>
<dbReference type="Gene3D" id="2.170.130.10">
    <property type="entry name" value="TonB-dependent receptor, plug domain"/>
    <property type="match status" value="1"/>
</dbReference>
<sequence>MTLKISTNLRKVMRLSTIVFCMTTAVFGTLYAKTSNAQFLEKRVRIAREVRNASEIIRDLESQKIRFVYDREALNLAGIPAKLVHKGDAGPVGQILQDAFKGTEVTFEEKSSFIVLKKKQRPGRILGQVKDVSGEVLIGATLKVVETNQNTGTDVDGKFSMSVPPGNYTLEISYIAYGTQRKSVVVQEGRTLTMDITMSLEGSELDQVVVVGYGTQQRALVTGSVSTLESQKVVAAPAINPSDAIAGRIPGLVALTPSGEPGSSSGISIRGNNTLGNNSPLVVVDGVPNREWERLNPQDIENITVLKDASAAIYGARAANGVILVTTKKGTSGKPKIQFNYNEGLAAPTVVPEAADAATYAQLLNEVLLYEGASPMYSEEDIQKYRDGSDPLHFPNTDWYKSTLKNWSTQRTADVNISGGQESLRYYLSAGTRYQDAIYKNSATSYKQHNLRLNLDGTISPYISYGVNVAVREVNRNYPTESASSIWNRLRASKPNMPDFWPTGEPADNGDSGNPVVITTNQTGYDRNKATVFETRGILDLRAPWVDGLSLSLTAAMDNNIQNDKLWKTPWYLYAWDRTSLNDAGQPLLDRVQRGYSNAELRQDMQDNRLVTLNALGKYQFQFNDYKFDVMAGVERIEGDNMNFYAFRKHYVSTAIDQLFAGGDLEKDNGGVASQEARLNYFGRVNYNAKDKYLLDFVWRYDGSYIFPKDSRFGFFPGISGAWRVSEEAFWQPIKPVVNELKFRASWGKTGNDRIDPYQFLPSYAYGSGVADIYIFNETESSKILAESSIANPSVTWEVAKQTNLGMDMQLLNNKLSFSAEYFHNHRTDILWRRNASVPGSTGMTLPYENIGEVINTGAEFQLAYNGKKGDFFYTLSANVSLNKNKIKFWDETPGVPEYQQSTGRPMNTGLYYKAIGIFRDEAAVEAYPHWTGARPGDVIFEDVNGDGVIDGLDRIRIDKTSLPTHIGGFNTDLAYKGFSASIFFQWALGAIRNDYFEMQGQIGNYLARDAEGRWTPENPDTDKPRTWNRYNEYWRSNQNTYWLQSTDYLRLKSVRLGYTLPKAVSAKLYASDVQLYVSGLNLLTFTGIQDVDPESTSNTAYPANKVFNMGLSVSF</sequence>
<dbReference type="GO" id="GO:0009279">
    <property type="term" value="C:cell outer membrane"/>
    <property type="evidence" value="ECO:0007669"/>
    <property type="project" value="UniProtKB-SubCell"/>
</dbReference>
<dbReference type="Proteomes" id="UP000239711">
    <property type="component" value="Unassembled WGS sequence"/>
</dbReference>
<dbReference type="GO" id="GO:0044718">
    <property type="term" value="P:siderophore transmembrane transport"/>
    <property type="evidence" value="ECO:0007669"/>
    <property type="project" value="TreeGrafter"/>
</dbReference>
<dbReference type="InterPro" id="IPR008969">
    <property type="entry name" value="CarboxyPept-like_regulatory"/>
</dbReference>